<dbReference type="EMBL" id="CAJVPK010000023">
    <property type="protein sequence ID" value="CAG8434188.1"/>
    <property type="molecule type" value="Genomic_DNA"/>
</dbReference>
<evidence type="ECO:0000313" key="2">
    <source>
        <dbReference type="Proteomes" id="UP000789706"/>
    </source>
</evidence>
<gene>
    <name evidence="1" type="ORF">DEBURN_LOCUS667</name>
</gene>
<keyword evidence="2" id="KW-1185">Reference proteome</keyword>
<dbReference type="AlphaFoldDB" id="A0A9N8UZM9"/>
<comment type="caution">
    <text evidence="1">The sequence shown here is derived from an EMBL/GenBank/DDBJ whole genome shotgun (WGS) entry which is preliminary data.</text>
</comment>
<accession>A0A9N8UZM9</accession>
<reference evidence="1" key="1">
    <citation type="submission" date="2021-06" db="EMBL/GenBank/DDBJ databases">
        <authorList>
            <person name="Kallberg Y."/>
            <person name="Tangrot J."/>
            <person name="Rosling A."/>
        </authorList>
    </citation>
    <scope>NUCLEOTIDE SEQUENCE</scope>
    <source>
        <strain evidence="1">AZ414A</strain>
    </source>
</reference>
<name>A0A9N8UZM9_9GLOM</name>
<evidence type="ECO:0000313" key="1">
    <source>
        <dbReference type="EMBL" id="CAG8434188.1"/>
    </source>
</evidence>
<proteinExistence type="predicted"/>
<protein>
    <submittedName>
        <fullName evidence="1">8206_t:CDS:1</fullName>
    </submittedName>
</protein>
<dbReference type="OrthoDB" id="3235800at2759"/>
<dbReference type="Proteomes" id="UP000789706">
    <property type="component" value="Unassembled WGS sequence"/>
</dbReference>
<organism evidence="1 2">
    <name type="scientific">Diversispora eburnea</name>
    <dbReference type="NCBI Taxonomy" id="1213867"/>
    <lineage>
        <taxon>Eukaryota</taxon>
        <taxon>Fungi</taxon>
        <taxon>Fungi incertae sedis</taxon>
        <taxon>Mucoromycota</taxon>
        <taxon>Glomeromycotina</taxon>
        <taxon>Glomeromycetes</taxon>
        <taxon>Diversisporales</taxon>
        <taxon>Diversisporaceae</taxon>
        <taxon>Diversispora</taxon>
    </lineage>
</organism>
<sequence length="212" mass="24052">MSSGVNDTRKTFDSAGYICINLIQLTNRRHTHYKLKGYRITFTQELTSLYMVLPLPIYQLCGHLKVIFVGQGHPSEEQLKGMTLESLPENEVPTALSATTVMVNINFEKVEYYTGYVMDLIDRNNVKDDLDNEKLDDMTGLIDSIGDSAELRSLVELISKLTPNDINVAVEQVQKKWPISSDVILELLKNINVVGRKIMANDYIPKSQYSEF</sequence>